<dbReference type="SUPFAM" id="SSF53474">
    <property type="entry name" value="alpha/beta-Hydrolases"/>
    <property type="match status" value="1"/>
</dbReference>
<gene>
    <name evidence="1" type="ORF">LCGC14_0765660</name>
</gene>
<proteinExistence type="predicted"/>
<protein>
    <recommendedName>
        <fullName evidence="2">Serine aminopeptidase S33 domain-containing protein</fullName>
    </recommendedName>
</protein>
<name>A0A0F9Q413_9ZZZZ</name>
<accession>A0A0F9Q413</accession>
<organism evidence="1">
    <name type="scientific">marine sediment metagenome</name>
    <dbReference type="NCBI Taxonomy" id="412755"/>
    <lineage>
        <taxon>unclassified sequences</taxon>
        <taxon>metagenomes</taxon>
        <taxon>ecological metagenomes</taxon>
    </lineage>
</organism>
<sequence>MSNIIFIHGLESSGKGFKGRFLKSIFANIITPDLKEFDPKISMYDLFEYRMREVNSILSTKKLWVIIGSSFGGLLGSVYTLQNPHKVCQLILLAPFLVSRKLKTRMYKPIDIPVIAYHGKNDKVVRYKMARERAKIFFTNLKYNIVDDDHRLKSTVKLINWQELILNT</sequence>
<reference evidence="1" key="1">
    <citation type="journal article" date="2015" name="Nature">
        <title>Complex archaea that bridge the gap between prokaryotes and eukaryotes.</title>
        <authorList>
            <person name="Spang A."/>
            <person name="Saw J.H."/>
            <person name="Jorgensen S.L."/>
            <person name="Zaremba-Niedzwiedzka K."/>
            <person name="Martijn J."/>
            <person name="Lind A.E."/>
            <person name="van Eijk R."/>
            <person name="Schleper C."/>
            <person name="Guy L."/>
            <person name="Ettema T.J."/>
        </authorList>
    </citation>
    <scope>NUCLEOTIDE SEQUENCE</scope>
</reference>
<dbReference type="Gene3D" id="3.40.50.1820">
    <property type="entry name" value="alpha/beta hydrolase"/>
    <property type="match status" value="1"/>
</dbReference>
<dbReference type="InterPro" id="IPR008886">
    <property type="entry name" value="UPF0227/Esterase_YqiA"/>
</dbReference>
<dbReference type="AlphaFoldDB" id="A0A0F9Q413"/>
<dbReference type="Pfam" id="PF05728">
    <property type="entry name" value="UPF0227"/>
    <property type="match status" value="1"/>
</dbReference>
<evidence type="ECO:0008006" key="2">
    <source>
        <dbReference type="Google" id="ProtNLM"/>
    </source>
</evidence>
<dbReference type="EMBL" id="LAZR01001909">
    <property type="protein sequence ID" value="KKN37219.1"/>
    <property type="molecule type" value="Genomic_DNA"/>
</dbReference>
<evidence type="ECO:0000313" key="1">
    <source>
        <dbReference type="EMBL" id="KKN37219.1"/>
    </source>
</evidence>
<dbReference type="InterPro" id="IPR029058">
    <property type="entry name" value="AB_hydrolase_fold"/>
</dbReference>
<comment type="caution">
    <text evidence="1">The sequence shown here is derived from an EMBL/GenBank/DDBJ whole genome shotgun (WGS) entry which is preliminary data.</text>
</comment>